<dbReference type="PANTHER" id="PTHR33498">
    <property type="entry name" value="TRANSPOSASE FOR INSERTION SEQUENCE ELEMENT IS1557"/>
    <property type="match status" value="1"/>
</dbReference>
<dbReference type="InterPro" id="IPR002560">
    <property type="entry name" value="Transposase_DDE"/>
</dbReference>
<sequence length="424" mass="50028">MSHHYSINTLLKIQDPNISFSDIPWEEKKIHGYNALIFHAILTYSIEKCPFCGEKHIIRNGTKLSKIKILDVSNTPSYLYLRKQRFLCKSCSKTFSASTNFVRKYCNIADSIKLSIALESKNIISEKDIAKRFRVSSSTVKRSLLQYYDFEEKHPKTLPTHLGIDEFKSTKQALGNISVILVDLQKREIVDILEDRRKEHLIDFFQTFPMEERKKVQVITTDLYEPYLQILPKLFPNAQIILDRFHIVQLISRAFLQARIQLMKQIQDHSLARKLKKYWKLFQKSASSLSEKRYYDYSFKQYISSGEIVNFLLKKIPKLDEYYGIYQNFLYLFQHKKKENFLSLLEKYKGCNNLHLARTLKTYRKLTFQILNSIDSPFSNGVVEGFNQKIKLMKRISYGYKSFQNLRRRILICSPNSILKEGEI</sequence>
<dbReference type="AlphaFoldDB" id="A0AAN3VXC9"/>
<dbReference type="Proteomes" id="UP000003120">
    <property type="component" value="Unassembled WGS sequence"/>
</dbReference>
<evidence type="ECO:0000313" key="3">
    <source>
        <dbReference type="EMBL" id="EJU18896.1"/>
    </source>
</evidence>
<feature type="domain" description="Transposase IS204/IS1001/IS1096/IS1165 zinc-finger" evidence="2">
    <location>
        <begin position="48"/>
        <end position="91"/>
    </location>
</feature>
<comment type="caution">
    <text evidence="3">The sequence shown here is derived from an EMBL/GenBank/DDBJ whole genome shotgun (WGS) entry which is preliminary data.</text>
</comment>
<evidence type="ECO:0000259" key="2">
    <source>
        <dbReference type="Pfam" id="PF14690"/>
    </source>
</evidence>
<dbReference type="PANTHER" id="PTHR33498:SF1">
    <property type="entry name" value="TRANSPOSASE FOR INSERTION SEQUENCE ELEMENT IS1557"/>
    <property type="match status" value="1"/>
</dbReference>
<dbReference type="InterPro" id="IPR029261">
    <property type="entry name" value="Transposase_Znf"/>
</dbReference>
<evidence type="ECO:0000259" key="1">
    <source>
        <dbReference type="Pfam" id="PF01610"/>
    </source>
</evidence>
<name>A0AAN3VXC9_9FUSO</name>
<gene>
    <name evidence="3" type="ORF">HMPREF1127_0410</name>
</gene>
<evidence type="ECO:0000313" key="4">
    <source>
        <dbReference type="Proteomes" id="UP000003120"/>
    </source>
</evidence>
<reference evidence="3 4" key="1">
    <citation type="submission" date="2012-07" db="EMBL/GenBank/DDBJ databases">
        <authorList>
            <person name="Durkin A.S."/>
            <person name="McCorrison J."/>
            <person name="Torralba M."/>
            <person name="Gillis M."/>
            <person name="Methe B."/>
            <person name="Sutton G."/>
            <person name="Nelson K.E."/>
        </authorList>
    </citation>
    <scope>NUCLEOTIDE SEQUENCE [LARGE SCALE GENOMIC DNA]</scope>
    <source>
        <strain evidence="3 4">Fnf 1007</strain>
    </source>
</reference>
<organism evidence="3 4">
    <name type="scientific">Fusobacterium necrophorum subsp. funduliforme Fnf 1007</name>
    <dbReference type="NCBI Taxonomy" id="1161424"/>
    <lineage>
        <taxon>Bacteria</taxon>
        <taxon>Fusobacteriati</taxon>
        <taxon>Fusobacteriota</taxon>
        <taxon>Fusobacteriia</taxon>
        <taxon>Fusobacteriales</taxon>
        <taxon>Fusobacteriaceae</taxon>
        <taxon>Fusobacterium</taxon>
    </lineage>
</organism>
<accession>A0AAN3VXC9</accession>
<dbReference type="Pfam" id="PF14690">
    <property type="entry name" value="Zn_ribbon_ISL3"/>
    <property type="match status" value="1"/>
</dbReference>
<dbReference type="EMBL" id="ALKK01000006">
    <property type="protein sequence ID" value="EJU18896.1"/>
    <property type="molecule type" value="Genomic_DNA"/>
</dbReference>
<dbReference type="Pfam" id="PF01610">
    <property type="entry name" value="DDE_Tnp_ISL3"/>
    <property type="match status" value="1"/>
</dbReference>
<feature type="domain" description="Transposase IS204/IS1001/IS1096/IS1165 DDE" evidence="1">
    <location>
        <begin position="162"/>
        <end position="410"/>
    </location>
</feature>
<dbReference type="NCBIfam" id="NF033550">
    <property type="entry name" value="transpos_ISL3"/>
    <property type="match status" value="1"/>
</dbReference>
<proteinExistence type="predicted"/>
<dbReference type="RefSeq" id="WP_005960281.1">
    <property type="nucleotide sequence ID" value="NZ_ALKK01000006.1"/>
</dbReference>
<dbReference type="GeneID" id="75076230"/>
<dbReference type="InterPro" id="IPR047951">
    <property type="entry name" value="Transpos_ISL3"/>
</dbReference>
<protein>
    <submittedName>
        <fullName evidence="3">Transposase</fullName>
    </submittedName>
</protein>